<dbReference type="SMART" id="SM00487">
    <property type="entry name" value="DEXDc"/>
    <property type="match status" value="1"/>
</dbReference>
<evidence type="ECO:0000313" key="7">
    <source>
        <dbReference type="EMBL" id="UPU43166.1"/>
    </source>
</evidence>
<dbReference type="SUPFAM" id="SSF52540">
    <property type="entry name" value="P-loop containing nucleoside triphosphate hydrolases"/>
    <property type="match status" value="1"/>
</dbReference>
<dbReference type="CDD" id="cd18793">
    <property type="entry name" value="SF2_C_SNF"/>
    <property type="match status" value="1"/>
</dbReference>
<dbReference type="InterPro" id="IPR027417">
    <property type="entry name" value="P-loop_NTPase"/>
</dbReference>
<dbReference type="Pfam" id="PF00271">
    <property type="entry name" value="Helicase_C"/>
    <property type="match status" value="1"/>
</dbReference>
<evidence type="ECO:0000259" key="6">
    <source>
        <dbReference type="PROSITE" id="PS51194"/>
    </source>
</evidence>
<keyword evidence="1" id="KW-0547">Nucleotide-binding</keyword>
<dbReference type="GO" id="GO:0003677">
    <property type="term" value="F:DNA binding"/>
    <property type="evidence" value="ECO:0007669"/>
    <property type="project" value="InterPro"/>
</dbReference>
<keyword evidence="8" id="KW-1185">Reference proteome</keyword>
<dbReference type="GO" id="GO:0005524">
    <property type="term" value="F:ATP binding"/>
    <property type="evidence" value="ECO:0007669"/>
    <property type="project" value="InterPro"/>
</dbReference>
<dbReference type="SMART" id="SM00490">
    <property type="entry name" value="HELICc"/>
    <property type="match status" value="1"/>
</dbReference>
<feature type="domain" description="Helicase C-terminal" evidence="6">
    <location>
        <begin position="467"/>
        <end position="634"/>
    </location>
</feature>
<evidence type="ECO:0000256" key="2">
    <source>
        <dbReference type="ARBA" id="ARBA00022801"/>
    </source>
</evidence>
<dbReference type="Proteomes" id="UP000831484">
    <property type="component" value="Chromosome"/>
</dbReference>
<dbReference type="PROSITE" id="PS51194">
    <property type="entry name" value="HELICASE_CTER"/>
    <property type="match status" value="1"/>
</dbReference>
<keyword evidence="3 7" id="KW-0347">Helicase</keyword>
<evidence type="ECO:0000256" key="3">
    <source>
        <dbReference type="ARBA" id="ARBA00022806"/>
    </source>
</evidence>
<dbReference type="RefSeq" id="WP_064073646.1">
    <property type="nucleotide sequence ID" value="NZ_CP096563.1"/>
</dbReference>
<feature type="domain" description="Helicase ATP-binding" evidence="5">
    <location>
        <begin position="109"/>
        <end position="284"/>
    </location>
</feature>
<dbReference type="PROSITE" id="PS51192">
    <property type="entry name" value="HELICASE_ATP_BIND_1"/>
    <property type="match status" value="1"/>
</dbReference>
<dbReference type="InterPro" id="IPR006935">
    <property type="entry name" value="Helicase/UvrB_N"/>
</dbReference>
<dbReference type="InterPro" id="IPR057342">
    <property type="entry name" value="DEXDc_RapA"/>
</dbReference>
<dbReference type="Gene3D" id="3.40.50.10810">
    <property type="entry name" value="Tandem AAA-ATPase domain"/>
    <property type="match status" value="1"/>
</dbReference>
<dbReference type="InterPro" id="IPR014001">
    <property type="entry name" value="Helicase_ATP-bd"/>
</dbReference>
<dbReference type="PANTHER" id="PTHR45766">
    <property type="entry name" value="DNA ANNEALING HELICASE AND ENDONUCLEASE ZRANB3 FAMILY MEMBER"/>
    <property type="match status" value="1"/>
</dbReference>
<protein>
    <submittedName>
        <fullName evidence="7">DEAD/DEAH box helicase</fullName>
    </submittedName>
</protein>
<keyword evidence="2" id="KW-0378">Hydrolase</keyword>
<dbReference type="GO" id="GO:0004386">
    <property type="term" value="F:helicase activity"/>
    <property type="evidence" value="ECO:0007669"/>
    <property type="project" value="UniProtKB-KW"/>
</dbReference>
<dbReference type="InterPro" id="IPR038718">
    <property type="entry name" value="SNF2-like_sf"/>
</dbReference>
<dbReference type="GO" id="GO:0016787">
    <property type="term" value="F:hydrolase activity"/>
    <property type="evidence" value="ECO:0007669"/>
    <property type="project" value="UniProtKB-KW"/>
</dbReference>
<reference evidence="8" key="1">
    <citation type="journal article" date="2022" name="Environ. Microbiol.">
        <title>Functional analysis, diversity, and distribution of carbendazim hydrolases MheI and CbmA, responsible for the initial step in carbendazim degradation.</title>
        <authorList>
            <person name="Zhang M."/>
            <person name="Bai X."/>
            <person name="Li Q."/>
            <person name="Zhang L."/>
            <person name="Zhu Q."/>
            <person name="Gao S."/>
            <person name="Ke Z."/>
            <person name="Jiang M."/>
            <person name="Hu J."/>
            <person name="Qiu J."/>
            <person name="Hong Q."/>
        </authorList>
    </citation>
    <scope>NUCLEOTIDE SEQUENCE [LARGE SCALE GENOMIC DNA]</scope>
    <source>
        <strain evidence="8">djl-6</strain>
    </source>
</reference>
<dbReference type="Pfam" id="PF04851">
    <property type="entry name" value="ResIII"/>
    <property type="match status" value="1"/>
</dbReference>
<gene>
    <name evidence="7" type="ORF">M0639_00210</name>
</gene>
<organism evidence="7 8">
    <name type="scientific">Rhodococcus qingshengii JCM 15477</name>
    <dbReference type="NCBI Taxonomy" id="1303681"/>
    <lineage>
        <taxon>Bacteria</taxon>
        <taxon>Bacillati</taxon>
        <taxon>Actinomycetota</taxon>
        <taxon>Actinomycetes</taxon>
        <taxon>Mycobacteriales</taxon>
        <taxon>Nocardiaceae</taxon>
        <taxon>Rhodococcus</taxon>
        <taxon>Rhodococcus erythropolis group</taxon>
    </lineage>
</organism>
<evidence type="ECO:0000256" key="1">
    <source>
        <dbReference type="ARBA" id="ARBA00022741"/>
    </source>
</evidence>
<dbReference type="CDD" id="cd18011">
    <property type="entry name" value="DEXDc_RapA"/>
    <property type="match status" value="1"/>
</dbReference>
<dbReference type="InterPro" id="IPR001650">
    <property type="entry name" value="Helicase_C-like"/>
</dbReference>
<evidence type="ECO:0000256" key="4">
    <source>
        <dbReference type="ARBA" id="ARBA00022840"/>
    </source>
</evidence>
<keyword evidence="4" id="KW-0067">ATP-binding</keyword>
<evidence type="ECO:0000313" key="8">
    <source>
        <dbReference type="Proteomes" id="UP000831484"/>
    </source>
</evidence>
<sequence>MTVTDFPPGTLINARGRDWLVLPGATEGTILARPLGGRDDETTLLLPQFDDPKAAVFDAPTVEDRGDAARARLLRDALRLSFRVTSGPFRSFAQLAVTPRNYQLVPLMMATAQDTTRLLIADGVGVGKTVEAGLIAAELLATGDAQRLVVLCSPQLAPQWQAELRSKFGINAELLLPSTVNRLKVPWGSTVYEHYPYLIISTDFIKQRSRRDEFALKCPELVIVDEAHTCIAPSTAGSSQAHQRYTLLRKLADDPTRHLLLLTATPHSGDDGAWQSLVGLLDNRLGELPADLSGPHRDEDRKLLAQFLIQRQRADIREYLDEDTPFPKRERAEESYKLTPEYRALFDKVMRFAREQVSDPSLNTVRQRVRWWSAIALLRSIASSPAAAEQTLLNRSELSASETKEDADSIAAPRVLDVDLDDAVEGDDTALGADTFDSDGPDGSARRRLREFAAIAKSLKGVKGDAKLKRLIVLLTELLVEGYHPIVFCRYIPTAEYLAEHLGAALTKKHRTLRVESVTGNLPPEERQARVSELTAHDGPRLLIATDCLSEGVNLQDGFTAVVHYDLAWNPTRHEQREGRVDRFGQRADVVRAITYYGVDNGIDGVVLDVLIRRHERIRRSTGVSVPIPVDSTTVMTAIWESLLLRGNETDQLTLDLGSATSSAVTDAVDMQWIDAAEREKVSRSRFRQASLSPDAVAETLADVRRSLGGPADAEVFVRDALTLLSGQLSETADGFSARIDTLPPAVREQLPPSKKPILQFHRSFPVPAGDHVLSRTDPTVESIARYVLDAALDPELPPTQRPARRAGVIRTTSVEKVTTLLVVRFRLELIIPGAKTTITQVAEDAQFLAFTNSGDTLSWLEESAVENLLAARPTGNVADELARTQLDRVLGRLDGTVGHLTNRGEAIAAAAVADHRKVRKSSKTGIKGLRARLLPPPDVLGVYVYLPDRSAS</sequence>
<dbReference type="InterPro" id="IPR049730">
    <property type="entry name" value="SNF2/RAD54-like_C"/>
</dbReference>
<dbReference type="AlphaFoldDB" id="A0AB38RCI3"/>
<dbReference type="Gene3D" id="3.40.50.300">
    <property type="entry name" value="P-loop containing nucleotide triphosphate hydrolases"/>
    <property type="match status" value="1"/>
</dbReference>
<dbReference type="EMBL" id="CP096563">
    <property type="protein sequence ID" value="UPU43166.1"/>
    <property type="molecule type" value="Genomic_DNA"/>
</dbReference>
<dbReference type="PANTHER" id="PTHR45766:SF6">
    <property type="entry name" value="SWI_SNF-RELATED MATRIX-ASSOCIATED ACTIN-DEPENDENT REGULATOR OF CHROMATIN SUBFAMILY A-LIKE PROTEIN 1"/>
    <property type="match status" value="1"/>
</dbReference>
<accession>A0AB38RCI3</accession>
<evidence type="ECO:0000259" key="5">
    <source>
        <dbReference type="PROSITE" id="PS51192"/>
    </source>
</evidence>
<name>A0AB38RCI3_RHOSG</name>
<proteinExistence type="predicted"/>